<reference evidence="2" key="1">
    <citation type="journal article" date="2020" name="Nature">
        <title>Giant virus diversity and host interactions through global metagenomics.</title>
        <authorList>
            <person name="Schulz F."/>
            <person name="Roux S."/>
            <person name="Paez-Espino D."/>
            <person name="Jungbluth S."/>
            <person name="Walsh D.A."/>
            <person name="Denef V.J."/>
            <person name="McMahon K.D."/>
            <person name="Konstantinidis K.T."/>
            <person name="Eloe-Fadrosh E.A."/>
            <person name="Kyrpides N.C."/>
            <person name="Woyke T."/>
        </authorList>
    </citation>
    <scope>NUCLEOTIDE SEQUENCE</scope>
    <source>
        <strain evidence="2">GVMAG-S-1035303-20</strain>
    </source>
</reference>
<dbReference type="EMBL" id="MN740650">
    <property type="protein sequence ID" value="QHS79614.1"/>
    <property type="molecule type" value="Genomic_DNA"/>
</dbReference>
<feature type="transmembrane region" description="Helical" evidence="1">
    <location>
        <begin position="18"/>
        <end position="37"/>
    </location>
</feature>
<organism evidence="2">
    <name type="scientific">viral metagenome</name>
    <dbReference type="NCBI Taxonomy" id="1070528"/>
    <lineage>
        <taxon>unclassified sequences</taxon>
        <taxon>metagenomes</taxon>
        <taxon>organismal metagenomes</taxon>
    </lineage>
</organism>
<sequence length="69" mass="7417">MDGKVSIQMIHLSDKKKFMLVACTTTVGVAIAIPIGVGVLPMGLFVVPILFLIITLCIPFLPSKDSIFN</sequence>
<keyword evidence="1" id="KW-0812">Transmembrane</keyword>
<proteinExistence type="predicted"/>
<evidence type="ECO:0000256" key="1">
    <source>
        <dbReference type="SAM" id="Phobius"/>
    </source>
</evidence>
<name>A0A6C0AII8_9ZZZZ</name>
<keyword evidence="1" id="KW-1133">Transmembrane helix</keyword>
<feature type="transmembrane region" description="Helical" evidence="1">
    <location>
        <begin position="43"/>
        <end position="61"/>
    </location>
</feature>
<dbReference type="AlphaFoldDB" id="A0A6C0AII8"/>
<evidence type="ECO:0000313" key="2">
    <source>
        <dbReference type="EMBL" id="QHS79614.1"/>
    </source>
</evidence>
<accession>A0A6C0AII8</accession>
<protein>
    <submittedName>
        <fullName evidence="2">Uncharacterized protein</fullName>
    </submittedName>
</protein>
<keyword evidence="1" id="KW-0472">Membrane</keyword>